<dbReference type="OMA" id="TSICCEA"/>
<feature type="region of interest" description="Disordered" evidence="3">
    <location>
        <begin position="381"/>
        <end position="405"/>
    </location>
</feature>
<dbReference type="Gene3D" id="3.80.10.10">
    <property type="entry name" value="Ribonuclease Inhibitor"/>
    <property type="match status" value="3"/>
</dbReference>
<dbReference type="SMART" id="SM00368">
    <property type="entry name" value="LRR_RI"/>
    <property type="match status" value="12"/>
</dbReference>
<evidence type="ECO:0000313" key="6">
    <source>
        <dbReference type="Proteomes" id="UP000472262"/>
    </source>
</evidence>
<keyword evidence="6" id="KW-1185">Reference proteome</keyword>
<dbReference type="InterPro" id="IPR001611">
    <property type="entry name" value="Leu-rich_rpt"/>
</dbReference>
<dbReference type="InParanoid" id="A0A672LA19"/>
<evidence type="ECO:0000256" key="1">
    <source>
        <dbReference type="ARBA" id="ARBA00022614"/>
    </source>
</evidence>
<proteinExistence type="predicted"/>
<dbReference type="PANTHER" id="PTHR24106">
    <property type="entry name" value="NACHT, LRR AND CARD DOMAINS-CONTAINING"/>
    <property type="match status" value="1"/>
</dbReference>
<dbReference type="Pfam" id="PF13516">
    <property type="entry name" value="LRR_6"/>
    <property type="match status" value="6"/>
</dbReference>
<protein>
    <submittedName>
        <fullName evidence="5">Uncharacterized protein</fullName>
    </submittedName>
</protein>
<sequence length="405" mass="45345">MPIFRNNFYFLLLLECRIYQCGIGVKACADLSSALRSNPSRELNLSGNALGDSGVKLLADLQCKLEKLELISCFINEEGCADLSSALRSNPSHLRELDLSENLFGDSGVKQLSDLLEDNRFKLKKLGLRSCYISDRGCDVLSSALRSNPSHLRELDLSNNNITDSGVTQLSDLLKHPQCELEKLGLSSCHINEDACADLSSALRLNPSHLRELDLSENEITESGIEKLSSLLEDSRLRSCGINEEGCAVLSSALSSNPSHLRELDLCDNSITDSGVKQLSDLLKYPRCKLEKLCYFIVNFIWNYFFFFLHTRRLRSCYISEVSCAVLSSALRSNPSHLREMDLSDNYFTDSGVKQISDLLKHPQCKLEKLWHDYNTQQTGITQAKQKSNPKASMDRSTANAIQRD</sequence>
<reference evidence="5" key="1">
    <citation type="submission" date="2025-08" db="UniProtKB">
        <authorList>
            <consortium name="Ensembl"/>
        </authorList>
    </citation>
    <scope>IDENTIFICATION</scope>
</reference>
<evidence type="ECO:0000256" key="3">
    <source>
        <dbReference type="SAM" id="MobiDB-lite"/>
    </source>
</evidence>
<feature type="chain" id="PRO_5025517425" evidence="4">
    <location>
        <begin position="25"/>
        <end position="405"/>
    </location>
</feature>
<evidence type="ECO:0000256" key="2">
    <source>
        <dbReference type="ARBA" id="ARBA00022737"/>
    </source>
</evidence>
<reference evidence="5" key="2">
    <citation type="submission" date="2025-09" db="UniProtKB">
        <authorList>
            <consortium name="Ensembl"/>
        </authorList>
    </citation>
    <scope>IDENTIFICATION</scope>
</reference>
<keyword evidence="2" id="KW-0677">Repeat</keyword>
<dbReference type="InterPro" id="IPR006553">
    <property type="entry name" value="Leu-rich_rpt_Cys-con_subtyp"/>
</dbReference>
<dbReference type="PROSITE" id="PS51450">
    <property type="entry name" value="LRR"/>
    <property type="match status" value="2"/>
</dbReference>
<dbReference type="SUPFAM" id="SSF52047">
    <property type="entry name" value="RNI-like"/>
    <property type="match status" value="1"/>
</dbReference>
<accession>A0A672LA19</accession>
<name>A0A672LA19_SINGR</name>
<evidence type="ECO:0000313" key="5">
    <source>
        <dbReference type="Ensembl" id="ENSSGRP00000020250.1"/>
    </source>
</evidence>
<dbReference type="InterPro" id="IPR032675">
    <property type="entry name" value="LRR_dom_sf"/>
</dbReference>
<evidence type="ECO:0000256" key="4">
    <source>
        <dbReference type="SAM" id="SignalP"/>
    </source>
</evidence>
<organism evidence="5 6">
    <name type="scientific">Sinocyclocheilus grahami</name>
    <name type="common">Dianchi golden-line fish</name>
    <name type="synonym">Barbus grahami</name>
    <dbReference type="NCBI Taxonomy" id="75366"/>
    <lineage>
        <taxon>Eukaryota</taxon>
        <taxon>Metazoa</taxon>
        <taxon>Chordata</taxon>
        <taxon>Craniata</taxon>
        <taxon>Vertebrata</taxon>
        <taxon>Euteleostomi</taxon>
        <taxon>Actinopterygii</taxon>
        <taxon>Neopterygii</taxon>
        <taxon>Teleostei</taxon>
        <taxon>Ostariophysi</taxon>
        <taxon>Cypriniformes</taxon>
        <taxon>Cyprinidae</taxon>
        <taxon>Cyprininae</taxon>
        <taxon>Sinocyclocheilus</taxon>
    </lineage>
</organism>
<keyword evidence="4" id="KW-0732">Signal</keyword>
<dbReference type="SMART" id="SM00367">
    <property type="entry name" value="LRR_CC"/>
    <property type="match status" value="5"/>
</dbReference>
<dbReference type="FunFam" id="3.80.10.10:FF:000947">
    <property type="entry name" value="Si:dkey-286j17.4"/>
    <property type="match status" value="1"/>
</dbReference>
<dbReference type="Proteomes" id="UP000472262">
    <property type="component" value="Unassembled WGS sequence"/>
</dbReference>
<keyword evidence="1" id="KW-0433">Leucine-rich repeat</keyword>
<dbReference type="AlphaFoldDB" id="A0A672LA19"/>
<dbReference type="InterPro" id="IPR051261">
    <property type="entry name" value="NLR"/>
</dbReference>
<feature type="signal peptide" evidence="4">
    <location>
        <begin position="1"/>
        <end position="24"/>
    </location>
</feature>
<dbReference type="Ensembl" id="ENSSGRT00000021872.1">
    <property type="protein sequence ID" value="ENSSGRP00000020250.1"/>
    <property type="gene ID" value="ENSSGRG00000012240.1"/>
</dbReference>